<dbReference type="Proteomes" id="UP000729402">
    <property type="component" value="Unassembled WGS sequence"/>
</dbReference>
<evidence type="ECO:0000256" key="1">
    <source>
        <dbReference type="SAM" id="MobiDB-lite"/>
    </source>
</evidence>
<dbReference type="AlphaFoldDB" id="A0A8J5RPL5"/>
<feature type="region of interest" description="Disordered" evidence="1">
    <location>
        <begin position="1"/>
        <end position="31"/>
    </location>
</feature>
<gene>
    <name evidence="3" type="ORF">GUJ93_ZPchr0001g32417</name>
</gene>
<dbReference type="PROSITE" id="PS50811">
    <property type="entry name" value="WRKY"/>
    <property type="match status" value="1"/>
</dbReference>
<keyword evidence="4" id="KW-1185">Reference proteome</keyword>
<dbReference type="InterPro" id="IPR044810">
    <property type="entry name" value="WRKY_plant"/>
</dbReference>
<dbReference type="Pfam" id="PF03106">
    <property type="entry name" value="WRKY"/>
    <property type="match status" value="1"/>
</dbReference>
<proteinExistence type="predicted"/>
<dbReference type="PANTHER" id="PTHR31429:SF116">
    <property type="entry name" value="WRKY DNA-BINDING DOMAIN SUPERFAMILY PROTEIN-RELATED"/>
    <property type="match status" value="1"/>
</dbReference>
<protein>
    <recommendedName>
        <fullName evidence="2">WRKY domain-containing protein</fullName>
    </recommendedName>
</protein>
<evidence type="ECO:0000313" key="3">
    <source>
        <dbReference type="EMBL" id="KAG8051502.1"/>
    </source>
</evidence>
<comment type="caution">
    <text evidence="3">The sequence shown here is derived from an EMBL/GenBank/DDBJ whole genome shotgun (WGS) entry which is preliminary data.</text>
</comment>
<dbReference type="GO" id="GO:0003700">
    <property type="term" value="F:DNA-binding transcription factor activity"/>
    <property type="evidence" value="ECO:0007669"/>
    <property type="project" value="InterPro"/>
</dbReference>
<evidence type="ECO:0000259" key="2">
    <source>
        <dbReference type="PROSITE" id="PS50811"/>
    </source>
</evidence>
<feature type="region of interest" description="Disordered" evidence="1">
    <location>
        <begin position="43"/>
        <end position="114"/>
    </location>
</feature>
<accession>A0A8J5RPL5</accession>
<reference evidence="3" key="2">
    <citation type="submission" date="2021-02" db="EMBL/GenBank/DDBJ databases">
        <authorList>
            <person name="Kimball J.A."/>
            <person name="Haas M.W."/>
            <person name="Macchietto M."/>
            <person name="Kono T."/>
            <person name="Duquette J."/>
            <person name="Shao M."/>
        </authorList>
    </citation>
    <scope>NUCLEOTIDE SEQUENCE</scope>
    <source>
        <tissue evidence="3">Fresh leaf tissue</tissue>
    </source>
</reference>
<dbReference type="OrthoDB" id="2020995at2759"/>
<dbReference type="EMBL" id="JAAALK010000288">
    <property type="protein sequence ID" value="KAG8051502.1"/>
    <property type="molecule type" value="Genomic_DNA"/>
</dbReference>
<dbReference type="SMART" id="SM00774">
    <property type="entry name" value="WRKY"/>
    <property type="match status" value="1"/>
</dbReference>
<name>A0A8J5RPL5_ZIZPA</name>
<feature type="domain" description="WRKY" evidence="2">
    <location>
        <begin position="150"/>
        <end position="217"/>
    </location>
</feature>
<organism evidence="3 4">
    <name type="scientific">Zizania palustris</name>
    <name type="common">Northern wild rice</name>
    <dbReference type="NCBI Taxonomy" id="103762"/>
    <lineage>
        <taxon>Eukaryota</taxon>
        <taxon>Viridiplantae</taxon>
        <taxon>Streptophyta</taxon>
        <taxon>Embryophyta</taxon>
        <taxon>Tracheophyta</taxon>
        <taxon>Spermatophyta</taxon>
        <taxon>Magnoliopsida</taxon>
        <taxon>Liliopsida</taxon>
        <taxon>Poales</taxon>
        <taxon>Poaceae</taxon>
        <taxon>BOP clade</taxon>
        <taxon>Oryzoideae</taxon>
        <taxon>Oryzeae</taxon>
        <taxon>Zizaniinae</taxon>
        <taxon>Zizania</taxon>
    </lineage>
</organism>
<dbReference type="PANTHER" id="PTHR31429">
    <property type="entry name" value="WRKY TRANSCRIPTION FACTOR 36-RELATED"/>
    <property type="match status" value="1"/>
</dbReference>
<reference evidence="3" key="1">
    <citation type="journal article" date="2021" name="bioRxiv">
        <title>Whole Genome Assembly and Annotation of Northern Wild Rice, Zizania palustris L., Supports a Whole Genome Duplication in the Zizania Genus.</title>
        <authorList>
            <person name="Haas M."/>
            <person name="Kono T."/>
            <person name="Macchietto M."/>
            <person name="Millas R."/>
            <person name="McGilp L."/>
            <person name="Shao M."/>
            <person name="Duquette J."/>
            <person name="Hirsch C.N."/>
            <person name="Kimball J."/>
        </authorList>
    </citation>
    <scope>NUCLEOTIDE SEQUENCE</scope>
    <source>
        <tissue evidence="3">Fresh leaf tissue</tissue>
    </source>
</reference>
<dbReference type="GO" id="GO:0043565">
    <property type="term" value="F:sequence-specific DNA binding"/>
    <property type="evidence" value="ECO:0007669"/>
    <property type="project" value="InterPro"/>
</dbReference>
<feature type="compositionally biased region" description="Low complexity" evidence="1">
    <location>
        <begin position="67"/>
        <end position="77"/>
    </location>
</feature>
<dbReference type="InterPro" id="IPR003657">
    <property type="entry name" value="WRKY_dom"/>
</dbReference>
<sequence>MGMNTFAFREEQEDDAEKVHRHHTADEEEAGFLTLKLSLGSSTDASYASKKDEVAGIGGGAPPLWRTGGQTNAGNDDGAADDRGPTTTTHPKRQKTCSSSSSGGGGGGEEDGADGVVEARQDGRYSCVVTAASTTPANCRPGRVTLRARCSTATVNDGCHWRKYGQKVAKGNPHCPRAYYRCTGAPGCPVKKQVQRCAHDASVLVVTYEGFHTHPITPYAAAPAPLHHGGPRPEPLAVARAPMPAQPPPPTSSRQNNPAVLEHMVAKAVSDPKFRATVAAAVVASYVREQRAAVVSNLQPPRS</sequence>
<evidence type="ECO:0000313" key="4">
    <source>
        <dbReference type="Proteomes" id="UP000729402"/>
    </source>
</evidence>